<dbReference type="PROSITE" id="PS01031">
    <property type="entry name" value="SHSP"/>
    <property type="match status" value="1"/>
</dbReference>
<dbReference type="InterPro" id="IPR002068">
    <property type="entry name" value="A-crystallin/Hsp20_dom"/>
</dbReference>
<dbReference type="Gene3D" id="2.60.40.790">
    <property type="match status" value="1"/>
</dbReference>
<dbReference type="Proteomes" id="UP000051096">
    <property type="component" value="Unassembled WGS sequence"/>
</dbReference>
<dbReference type="InterPro" id="IPR031107">
    <property type="entry name" value="Small_HSP"/>
</dbReference>
<accession>A0A0S8GIM1</accession>
<feature type="domain" description="SHSP" evidence="3">
    <location>
        <begin position="35"/>
        <end position="148"/>
    </location>
</feature>
<sequence length="148" mass="17046">MADKFMSRWEPFRDMLSLRSDMDRLFSSLFGGLAEEREGFWAPIVDIEEDNDNITVKAEIPGMKREDIKVSVQGNRLTITGERKQESETKNRTFHRVERSYGKFSRMITLPADVEADKVKASYKDGILNVTLPKPEAVKPKHIDVEIK</sequence>
<dbReference type="PANTHER" id="PTHR11527">
    <property type="entry name" value="HEAT-SHOCK PROTEIN 20 FAMILY MEMBER"/>
    <property type="match status" value="1"/>
</dbReference>
<dbReference type="AlphaFoldDB" id="A0A0S8GIM1"/>
<dbReference type="Pfam" id="PF00011">
    <property type="entry name" value="HSP20"/>
    <property type="match status" value="1"/>
</dbReference>
<organism evidence="4 5">
    <name type="scientific">candidate division WOR_3 bacterium SM23_60</name>
    <dbReference type="NCBI Taxonomy" id="1703780"/>
    <lineage>
        <taxon>Bacteria</taxon>
        <taxon>Bacteria division WOR-3</taxon>
    </lineage>
</organism>
<reference evidence="4 5" key="1">
    <citation type="journal article" date="2015" name="Microbiome">
        <title>Genomic resolution of linkages in carbon, nitrogen, and sulfur cycling among widespread estuary sediment bacteria.</title>
        <authorList>
            <person name="Baker B.J."/>
            <person name="Lazar C.S."/>
            <person name="Teske A.P."/>
            <person name="Dick G.J."/>
        </authorList>
    </citation>
    <scope>NUCLEOTIDE SEQUENCE [LARGE SCALE GENOMIC DNA]</scope>
    <source>
        <strain evidence="4">SM23_60</strain>
    </source>
</reference>
<evidence type="ECO:0000313" key="4">
    <source>
        <dbReference type="EMBL" id="KPK72831.1"/>
    </source>
</evidence>
<name>A0A0S8GIM1_UNCW3</name>
<dbReference type="CDD" id="cd06464">
    <property type="entry name" value="ACD_sHsps-like"/>
    <property type="match status" value="1"/>
</dbReference>
<protein>
    <recommendedName>
        <fullName evidence="3">SHSP domain-containing protein</fullName>
    </recommendedName>
</protein>
<dbReference type="InterPro" id="IPR008978">
    <property type="entry name" value="HSP20-like_chaperone"/>
</dbReference>
<dbReference type="SUPFAM" id="SSF49764">
    <property type="entry name" value="HSP20-like chaperones"/>
    <property type="match status" value="1"/>
</dbReference>
<gene>
    <name evidence="4" type="ORF">AMJ87_03455</name>
</gene>
<comment type="caution">
    <text evidence="4">The sequence shown here is derived from an EMBL/GenBank/DDBJ whole genome shotgun (WGS) entry which is preliminary data.</text>
</comment>
<comment type="similarity">
    <text evidence="1 2">Belongs to the small heat shock protein (HSP20) family.</text>
</comment>
<dbReference type="EMBL" id="LJUO01000021">
    <property type="protein sequence ID" value="KPK72831.1"/>
    <property type="molecule type" value="Genomic_DNA"/>
</dbReference>
<evidence type="ECO:0000313" key="5">
    <source>
        <dbReference type="Proteomes" id="UP000051096"/>
    </source>
</evidence>
<evidence type="ECO:0000256" key="2">
    <source>
        <dbReference type="RuleBase" id="RU003616"/>
    </source>
</evidence>
<evidence type="ECO:0000256" key="1">
    <source>
        <dbReference type="PROSITE-ProRule" id="PRU00285"/>
    </source>
</evidence>
<proteinExistence type="inferred from homology"/>
<evidence type="ECO:0000259" key="3">
    <source>
        <dbReference type="PROSITE" id="PS01031"/>
    </source>
</evidence>